<dbReference type="InterPro" id="IPR044668">
    <property type="entry name" value="PuuD-like"/>
</dbReference>
<gene>
    <name evidence="1" type="ORF">QR721_01350</name>
</gene>
<evidence type="ECO:0000313" key="2">
    <source>
        <dbReference type="Proteomes" id="UP001180087"/>
    </source>
</evidence>
<dbReference type="InterPro" id="IPR029062">
    <property type="entry name" value="Class_I_gatase-like"/>
</dbReference>
<proteinExistence type="predicted"/>
<organism evidence="1 2">
    <name type="scientific">Aciduricibacillus chroicocephali</name>
    <dbReference type="NCBI Taxonomy" id="3054939"/>
    <lineage>
        <taxon>Bacteria</taxon>
        <taxon>Bacillati</taxon>
        <taxon>Bacillota</taxon>
        <taxon>Bacilli</taxon>
        <taxon>Bacillales</taxon>
        <taxon>Bacillaceae</taxon>
        <taxon>Aciduricibacillus</taxon>
    </lineage>
</organism>
<accession>A0ABY9KVN2</accession>
<dbReference type="GO" id="GO:0016787">
    <property type="term" value="F:hydrolase activity"/>
    <property type="evidence" value="ECO:0007669"/>
    <property type="project" value="UniProtKB-KW"/>
</dbReference>
<sequence length="243" mass="26903">MAEKKPIIGVSADIGVEEASNFPGHRQTFVYEDYVKAVEAAGGVPIVLPVTRDEEIIKQHAEEIDGLLLSGGVDINPLEYGEEPLENQGAIFPERDEFEIALVKAVIELEKPVFAICRGIQIMNIAYGGTLYQDLEYAPEHTLKHQQGSGRPGDESHTVFVEKGSWLHGIFGEEVRTNSFHHQAIKDVAAGFKVTAKSKDGIIEGIEKEGDCSIVGVQWHPERMADERDDMLRLFKHLVKEAS</sequence>
<dbReference type="PANTHER" id="PTHR43235:SF1">
    <property type="entry name" value="GLUTAMINE AMIDOTRANSFERASE PB2B2.05-RELATED"/>
    <property type="match status" value="1"/>
</dbReference>
<keyword evidence="2" id="KW-1185">Reference proteome</keyword>
<dbReference type="RefSeq" id="WP_348028423.1">
    <property type="nucleotide sequence ID" value="NZ_CP129113.1"/>
</dbReference>
<dbReference type="PANTHER" id="PTHR43235">
    <property type="entry name" value="GLUTAMINE AMIDOTRANSFERASE PB2B2.05-RELATED"/>
    <property type="match status" value="1"/>
</dbReference>
<protein>
    <submittedName>
        <fullName evidence="1">Gamma-glutamyl-gamma-aminobutyrate hydrolase family protein</fullName>
    </submittedName>
</protein>
<dbReference type="SUPFAM" id="SSF52317">
    <property type="entry name" value="Class I glutamine amidotransferase-like"/>
    <property type="match status" value="1"/>
</dbReference>
<name>A0ABY9KVN2_9BACI</name>
<dbReference type="Gene3D" id="3.40.50.880">
    <property type="match status" value="1"/>
</dbReference>
<dbReference type="Proteomes" id="UP001180087">
    <property type="component" value="Chromosome"/>
</dbReference>
<keyword evidence="1" id="KW-0378">Hydrolase</keyword>
<dbReference type="InterPro" id="IPR011697">
    <property type="entry name" value="Peptidase_C26"/>
</dbReference>
<evidence type="ECO:0000313" key="1">
    <source>
        <dbReference type="EMBL" id="WLV24913.1"/>
    </source>
</evidence>
<dbReference type="PROSITE" id="PS51273">
    <property type="entry name" value="GATASE_TYPE_1"/>
    <property type="match status" value="1"/>
</dbReference>
<reference evidence="1" key="1">
    <citation type="submission" date="2023-06" db="EMBL/GenBank/DDBJ databases">
        <title>A Treasure from Seagulls: Isolation and Description of Aciduricobacillus qingdaonensis gen. nov., sp. nov., a Rare Obligately Uric Acid-utilizing Member in the Family Bacillaceae.</title>
        <authorList>
            <person name="Liu W."/>
            <person name="Wang B."/>
        </authorList>
    </citation>
    <scope>NUCLEOTIDE SEQUENCE</scope>
    <source>
        <strain evidence="1">44XB</strain>
    </source>
</reference>
<dbReference type="EMBL" id="CP129113">
    <property type="protein sequence ID" value="WLV24913.1"/>
    <property type="molecule type" value="Genomic_DNA"/>
</dbReference>
<dbReference type="CDD" id="cd01745">
    <property type="entry name" value="GATase1_2"/>
    <property type="match status" value="1"/>
</dbReference>
<dbReference type="Pfam" id="PF07722">
    <property type="entry name" value="Peptidase_C26"/>
    <property type="match status" value="1"/>
</dbReference>